<dbReference type="AlphaFoldDB" id="A0A9W5Y0N4"/>
<gene>
    <name evidence="1" type="ORF">CFOLD11_11900</name>
</gene>
<organism evidence="1 2">
    <name type="scientific">Clostridium folliculivorans</name>
    <dbReference type="NCBI Taxonomy" id="2886038"/>
    <lineage>
        <taxon>Bacteria</taxon>
        <taxon>Bacillati</taxon>
        <taxon>Bacillota</taxon>
        <taxon>Clostridia</taxon>
        <taxon>Eubacteriales</taxon>
        <taxon>Clostridiaceae</taxon>
        <taxon>Clostridium</taxon>
    </lineage>
</organism>
<dbReference type="Proteomes" id="UP001057868">
    <property type="component" value="Unassembled WGS sequence"/>
</dbReference>
<accession>A0A9W5Y0N4</accession>
<reference evidence="1" key="1">
    <citation type="journal article" date="2023" name="Int. J. Syst. Evol. Microbiol.">
        <title>&lt;i&gt;Clostridium folliculivorans&lt;/i&gt; sp. nov., isolated from soil samples of an organic paddy in Japan.</title>
        <authorList>
            <person name="Tazawa J."/>
            <person name="Kobayashi H."/>
            <person name="Tanizawa Y."/>
            <person name="Uchino A."/>
            <person name="Tanaka F."/>
            <person name="Urashima Y."/>
            <person name="Miura S."/>
            <person name="Sakamoto M."/>
            <person name="Ohkuma M."/>
            <person name="Tohno M."/>
        </authorList>
    </citation>
    <scope>NUCLEOTIDE SEQUENCE</scope>
    <source>
        <strain evidence="1">D1-1</strain>
    </source>
</reference>
<evidence type="ECO:0000313" key="2">
    <source>
        <dbReference type="Proteomes" id="UP001057868"/>
    </source>
</evidence>
<keyword evidence="2" id="KW-1185">Reference proteome</keyword>
<sequence length="159" mass="18122">MKKKVLILLAIIIVCCGIVTMFFNKKEKHYVSPIENPEKIAVYNKGTVTNISSSDDKYKKLVDIANDRIKSITGETLCAFMKEDLKKKSILLEFDYSNENKLSYWDPYSKKEKSITYSKLYFCLDKNDSVGKVMDFEGKGYGPLGFLSSPDEMIAVLNN</sequence>
<dbReference type="EMBL" id="BQXY01000001">
    <property type="protein sequence ID" value="GKU24364.1"/>
    <property type="molecule type" value="Genomic_DNA"/>
</dbReference>
<name>A0A9W5Y0N4_9CLOT</name>
<comment type="caution">
    <text evidence="1">The sequence shown here is derived from an EMBL/GenBank/DDBJ whole genome shotgun (WGS) entry which is preliminary data.</text>
</comment>
<proteinExistence type="predicted"/>
<dbReference type="RefSeq" id="WP_261851371.1">
    <property type="nucleotide sequence ID" value="NZ_BQXY01000001.1"/>
</dbReference>
<protein>
    <recommendedName>
        <fullName evidence="3">DUF4830 domain-containing protein</fullName>
    </recommendedName>
</protein>
<evidence type="ECO:0000313" key="1">
    <source>
        <dbReference type="EMBL" id="GKU24364.1"/>
    </source>
</evidence>
<evidence type="ECO:0008006" key="3">
    <source>
        <dbReference type="Google" id="ProtNLM"/>
    </source>
</evidence>